<dbReference type="GO" id="GO:0000981">
    <property type="term" value="F:DNA-binding transcription factor activity, RNA polymerase II-specific"/>
    <property type="evidence" value="ECO:0007669"/>
    <property type="project" value="InterPro"/>
</dbReference>
<evidence type="ECO:0000313" key="5">
    <source>
        <dbReference type="Proteomes" id="UP000813385"/>
    </source>
</evidence>
<dbReference type="PANTHER" id="PTHR37534:SF39">
    <property type="entry name" value="TRANSCRIPTION FACTOR DOMAIN-CONTAINING PROTEIN"/>
    <property type="match status" value="1"/>
</dbReference>
<dbReference type="SUPFAM" id="SSF57701">
    <property type="entry name" value="Zn2/Cys6 DNA-binding domain"/>
    <property type="match status" value="1"/>
</dbReference>
<dbReference type="GO" id="GO:0000976">
    <property type="term" value="F:transcription cis-regulatory region binding"/>
    <property type="evidence" value="ECO:0007669"/>
    <property type="project" value="TreeGrafter"/>
</dbReference>
<evidence type="ECO:0000256" key="1">
    <source>
        <dbReference type="ARBA" id="ARBA00004123"/>
    </source>
</evidence>
<evidence type="ECO:0000256" key="2">
    <source>
        <dbReference type="ARBA" id="ARBA00023242"/>
    </source>
</evidence>
<gene>
    <name evidence="4" type="ORF">B0T11DRAFT_58798</name>
</gene>
<sequence>MSNKRCGACVNRKKRCDKAVPACSQCISSGRACPGYSLRLSWPRPNDRKRHLVAPVTRLRPGQSRNGDGTTHFIHTTSWDVSVYHFLVSQGRTAAIFPEYDLIMPPCRLSWMPHNITAGESHLMEYFDSKVSKTLVTFNEKPLGGLLKRISLSNGSPACMAVHRAMIALSSLLRYGDCIQTQRFKLSAIQALVASAKQGITAHNAAQHVSAGLILCIVEVYSHSETSHQWIRYMMGVRDVVATVSLAWFDSQADLSDLSDWVYHHEVLSKFSLRHWAPGLAGHSTSPSNLLPELPKRPWEGDPRLVPCTSMQRRNNALRTLSEVVETVVSPSDPRSASPEYRDKLRLMRDEIEERLVSNDHDSGDPAEDIARLYRLATLIYLGRASGQAGARVDAHARAGLRLLGSLTECARPFALIVIGFEADTDEDREIVLDLVRRTEEAVPDPRLACMRRGLLQAIWNQNDLHASERTPPGYLDKLTAVISFCKTLPSFV</sequence>
<dbReference type="OrthoDB" id="5130013at2759"/>
<reference evidence="4" key="1">
    <citation type="journal article" date="2021" name="Nat. Commun.">
        <title>Genetic determinants of endophytism in the Arabidopsis root mycobiome.</title>
        <authorList>
            <person name="Mesny F."/>
            <person name="Miyauchi S."/>
            <person name="Thiergart T."/>
            <person name="Pickel B."/>
            <person name="Atanasova L."/>
            <person name="Karlsson M."/>
            <person name="Huettel B."/>
            <person name="Barry K.W."/>
            <person name="Haridas S."/>
            <person name="Chen C."/>
            <person name="Bauer D."/>
            <person name="Andreopoulos W."/>
            <person name="Pangilinan J."/>
            <person name="LaButti K."/>
            <person name="Riley R."/>
            <person name="Lipzen A."/>
            <person name="Clum A."/>
            <person name="Drula E."/>
            <person name="Henrissat B."/>
            <person name="Kohler A."/>
            <person name="Grigoriev I.V."/>
            <person name="Martin F.M."/>
            <person name="Hacquard S."/>
        </authorList>
    </citation>
    <scope>NUCLEOTIDE SEQUENCE</scope>
    <source>
        <strain evidence="4">MPI-CAGE-AT-0016</strain>
    </source>
</reference>
<name>A0A8K0X5J3_9PEZI</name>
<dbReference type="AlphaFoldDB" id="A0A8K0X5J3"/>
<dbReference type="InterPro" id="IPR036864">
    <property type="entry name" value="Zn2-C6_fun-type_DNA-bd_sf"/>
</dbReference>
<keyword evidence="5" id="KW-1185">Reference proteome</keyword>
<accession>A0A8K0X5J3</accession>
<protein>
    <recommendedName>
        <fullName evidence="3">Zn(2)-C6 fungal-type domain-containing protein</fullName>
    </recommendedName>
</protein>
<feature type="domain" description="Zn(2)-C6 fungal-type" evidence="3">
    <location>
        <begin position="5"/>
        <end position="33"/>
    </location>
</feature>
<dbReference type="CDD" id="cd00067">
    <property type="entry name" value="GAL4"/>
    <property type="match status" value="1"/>
</dbReference>
<dbReference type="PANTHER" id="PTHR37534">
    <property type="entry name" value="TRANSCRIPTIONAL ACTIVATOR PROTEIN UGA3"/>
    <property type="match status" value="1"/>
</dbReference>
<comment type="subcellular location">
    <subcellularLocation>
        <location evidence="1">Nucleus</location>
    </subcellularLocation>
</comment>
<dbReference type="EMBL" id="JAGPXD010000002">
    <property type="protein sequence ID" value="KAH7367902.1"/>
    <property type="molecule type" value="Genomic_DNA"/>
</dbReference>
<dbReference type="InterPro" id="IPR001138">
    <property type="entry name" value="Zn2Cys6_DnaBD"/>
</dbReference>
<proteinExistence type="predicted"/>
<evidence type="ECO:0000313" key="4">
    <source>
        <dbReference type="EMBL" id="KAH7367902.1"/>
    </source>
</evidence>
<dbReference type="Proteomes" id="UP000813385">
    <property type="component" value="Unassembled WGS sequence"/>
</dbReference>
<dbReference type="GO" id="GO:0005634">
    <property type="term" value="C:nucleus"/>
    <property type="evidence" value="ECO:0007669"/>
    <property type="project" value="UniProtKB-SubCell"/>
</dbReference>
<dbReference type="InterPro" id="IPR021858">
    <property type="entry name" value="Fun_TF"/>
</dbReference>
<dbReference type="GO" id="GO:0008270">
    <property type="term" value="F:zinc ion binding"/>
    <property type="evidence" value="ECO:0007669"/>
    <property type="project" value="InterPro"/>
</dbReference>
<organism evidence="4 5">
    <name type="scientific">Plectosphaerella cucumerina</name>
    <dbReference type="NCBI Taxonomy" id="40658"/>
    <lineage>
        <taxon>Eukaryota</taxon>
        <taxon>Fungi</taxon>
        <taxon>Dikarya</taxon>
        <taxon>Ascomycota</taxon>
        <taxon>Pezizomycotina</taxon>
        <taxon>Sordariomycetes</taxon>
        <taxon>Hypocreomycetidae</taxon>
        <taxon>Glomerellales</taxon>
        <taxon>Plectosphaerellaceae</taxon>
        <taxon>Plectosphaerella</taxon>
    </lineage>
</organism>
<dbReference type="Gene3D" id="4.10.240.10">
    <property type="entry name" value="Zn(2)-C6 fungal-type DNA-binding domain"/>
    <property type="match status" value="1"/>
</dbReference>
<dbReference type="PROSITE" id="PS50048">
    <property type="entry name" value="ZN2_CY6_FUNGAL_2"/>
    <property type="match status" value="1"/>
</dbReference>
<dbReference type="Pfam" id="PF00172">
    <property type="entry name" value="Zn_clus"/>
    <property type="match status" value="1"/>
</dbReference>
<dbReference type="GO" id="GO:0045944">
    <property type="term" value="P:positive regulation of transcription by RNA polymerase II"/>
    <property type="evidence" value="ECO:0007669"/>
    <property type="project" value="TreeGrafter"/>
</dbReference>
<keyword evidence="2" id="KW-0539">Nucleus</keyword>
<dbReference type="Pfam" id="PF11951">
    <property type="entry name" value="Fungal_trans_2"/>
    <property type="match status" value="1"/>
</dbReference>
<evidence type="ECO:0000259" key="3">
    <source>
        <dbReference type="PROSITE" id="PS50048"/>
    </source>
</evidence>
<comment type="caution">
    <text evidence="4">The sequence shown here is derived from an EMBL/GenBank/DDBJ whole genome shotgun (WGS) entry which is preliminary data.</text>
</comment>